<protein>
    <submittedName>
        <fullName evidence="1">Uncharacterized protein</fullName>
    </submittedName>
</protein>
<evidence type="ECO:0000313" key="1">
    <source>
        <dbReference type="EMBL" id="KAJ0171637.1"/>
    </source>
</evidence>
<organism evidence="1 2">
    <name type="scientific">Dendrolimus kikuchii</name>
    <dbReference type="NCBI Taxonomy" id="765133"/>
    <lineage>
        <taxon>Eukaryota</taxon>
        <taxon>Metazoa</taxon>
        <taxon>Ecdysozoa</taxon>
        <taxon>Arthropoda</taxon>
        <taxon>Hexapoda</taxon>
        <taxon>Insecta</taxon>
        <taxon>Pterygota</taxon>
        <taxon>Neoptera</taxon>
        <taxon>Endopterygota</taxon>
        <taxon>Lepidoptera</taxon>
        <taxon>Glossata</taxon>
        <taxon>Ditrysia</taxon>
        <taxon>Bombycoidea</taxon>
        <taxon>Lasiocampidae</taxon>
        <taxon>Dendrolimus</taxon>
    </lineage>
</organism>
<evidence type="ECO:0000313" key="2">
    <source>
        <dbReference type="Proteomes" id="UP000824533"/>
    </source>
</evidence>
<gene>
    <name evidence="1" type="ORF">K1T71_013187</name>
</gene>
<reference evidence="1 2" key="1">
    <citation type="journal article" date="2021" name="Front. Genet.">
        <title>Chromosome-Level Genome Assembly Reveals Significant Gene Expansion in the Toll and IMD Signaling Pathways of Dendrolimus kikuchii.</title>
        <authorList>
            <person name="Zhou J."/>
            <person name="Wu P."/>
            <person name="Xiong Z."/>
            <person name="Liu N."/>
            <person name="Zhao N."/>
            <person name="Ji M."/>
            <person name="Qiu Y."/>
            <person name="Yang B."/>
        </authorList>
    </citation>
    <scope>NUCLEOTIDE SEQUENCE [LARGE SCALE GENOMIC DNA]</scope>
    <source>
        <strain evidence="1">Ann1</strain>
    </source>
</reference>
<accession>A0ACC1CJJ1</accession>
<dbReference type="Proteomes" id="UP000824533">
    <property type="component" value="Linkage Group LG24"/>
</dbReference>
<sequence length="489" mass="56955">MSDLKICRICLRTEAKMYKYDKYQLKYYHEEVMALKMDENDSLPKYYCYECATMLHKFHKFKEKCYIGQKVLKQLLWKGPVMRCGLSMWRLCFNISHWKTITLTEEEALNEFRSRANNKQYLGAAFKCADCFRGFSQEDMLKRHMLLRHGEGGGAVECRFCRMRFRYKSLLRKHLAHHYVRYQCLRCARLCAFETSAMMHEEYHNGVTLRCAHCAEEFRHKSTYYSHLRTHRSGFVCARCGRAFVSERGLKSHARVQHLARRPEDEGDADTNCEKCGIQFGSRQAFEEHLFQSAMHSGGVGKDDMIPLVSFNTKRKKRQKRSRRKPTTCHQCGQQFATQAACMKHHVAAHPGTSFFPPTLRHICEICGASLAPGSVAVHRNIHSRARVHACDACGRQFHSAIGLRRHLVTHTGEKPFGCPLCEKRFTQSNSMKLHYRTFHLKEPYPKRQSSDDYDTSKTCTFDKLYSDGLCACLYWLCPVIFVPVLYVF</sequence>
<comment type="caution">
    <text evidence="1">The sequence shown here is derived from an EMBL/GenBank/DDBJ whole genome shotgun (WGS) entry which is preliminary data.</text>
</comment>
<name>A0ACC1CJJ1_9NEOP</name>
<keyword evidence="2" id="KW-1185">Reference proteome</keyword>
<dbReference type="EMBL" id="CM034410">
    <property type="protein sequence ID" value="KAJ0171637.1"/>
    <property type="molecule type" value="Genomic_DNA"/>
</dbReference>
<proteinExistence type="predicted"/>